<evidence type="ECO:0000313" key="2">
    <source>
        <dbReference type="Proteomes" id="UP000235081"/>
    </source>
</evidence>
<comment type="caution">
    <text evidence="1">The sequence shown here is derived from an EMBL/GenBank/DDBJ whole genome shotgun (WGS) entry which is preliminary data.</text>
</comment>
<organism evidence="1 2">
    <name type="scientific">Fischerella thermalis CCMEE 5318</name>
    <dbReference type="NCBI Taxonomy" id="2019666"/>
    <lineage>
        <taxon>Bacteria</taxon>
        <taxon>Bacillati</taxon>
        <taxon>Cyanobacteriota</taxon>
        <taxon>Cyanophyceae</taxon>
        <taxon>Nostocales</taxon>
        <taxon>Hapalosiphonaceae</taxon>
        <taxon>Fischerella</taxon>
    </lineage>
</organism>
<proteinExistence type="predicted"/>
<dbReference type="AlphaFoldDB" id="A0A2N6L426"/>
<name>A0A2N6L426_9CYAN</name>
<sequence length="254" mass="28901">GCAAVLKVFEKNAEGTYVLFEDYLSTLKSVVYNRNSDSFVELRLMSGHLLFPTHSSGSWLMIYKDRFGVEVYSQFGVAAPHHPKPAPPLYIETCPPPDVPPPVFSPFPMPALPPDTPNYHVVSSSDEPKCSRDKPNVPKNDPAYECYKKACTRYWNREEQISKYEQTVCATVAICAFMNWALPPIDKDLRPDLYEKCYSRGGAEGIFGYTGPLGCCVECGIRVCFWITQPERDLNTLRLREEWRRCKRKFHGSP</sequence>
<dbReference type="Proteomes" id="UP000235081">
    <property type="component" value="Unassembled WGS sequence"/>
</dbReference>
<protein>
    <submittedName>
        <fullName evidence="1">Uncharacterized protein</fullName>
    </submittedName>
</protein>
<feature type="non-terminal residue" evidence="1">
    <location>
        <position position="1"/>
    </location>
</feature>
<gene>
    <name evidence="1" type="ORF">CEN46_26020</name>
</gene>
<accession>A0A2N6L426</accession>
<reference evidence="1 2" key="1">
    <citation type="submission" date="2017-07" db="EMBL/GenBank/DDBJ databases">
        <title>Genomes of Fischerella (Mastigocladus) sp. strains.</title>
        <authorList>
            <person name="Miller S.R."/>
        </authorList>
    </citation>
    <scope>NUCLEOTIDE SEQUENCE [LARGE SCALE GENOMIC DNA]</scope>
    <source>
        <strain evidence="1 2">CCMEE 5318</strain>
    </source>
</reference>
<dbReference type="EMBL" id="NMQE01000958">
    <property type="protein sequence ID" value="PMB15187.1"/>
    <property type="molecule type" value="Genomic_DNA"/>
</dbReference>
<evidence type="ECO:0000313" key="1">
    <source>
        <dbReference type="EMBL" id="PMB15187.1"/>
    </source>
</evidence>